<accession>A0A077YZA8</accession>
<dbReference type="SUPFAM" id="SSF103473">
    <property type="entry name" value="MFS general substrate transporter"/>
    <property type="match status" value="1"/>
</dbReference>
<dbReference type="Proteomes" id="UP000030665">
    <property type="component" value="Unassembled WGS sequence"/>
</dbReference>
<proteinExistence type="predicted"/>
<keyword evidence="8" id="KW-1185">Reference proteome</keyword>
<keyword evidence="3 5" id="KW-1133">Transmembrane helix</keyword>
<evidence type="ECO:0000256" key="4">
    <source>
        <dbReference type="ARBA" id="ARBA00023136"/>
    </source>
</evidence>
<evidence type="ECO:0000256" key="5">
    <source>
        <dbReference type="SAM" id="Phobius"/>
    </source>
</evidence>
<dbReference type="EMBL" id="HG805841">
    <property type="protein sequence ID" value="CDW53099.1"/>
    <property type="molecule type" value="Genomic_DNA"/>
</dbReference>
<evidence type="ECO:0000256" key="2">
    <source>
        <dbReference type="ARBA" id="ARBA00022692"/>
    </source>
</evidence>
<feature type="transmembrane region" description="Helical" evidence="5">
    <location>
        <begin position="105"/>
        <end position="127"/>
    </location>
</feature>
<dbReference type="InterPro" id="IPR051337">
    <property type="entry name" value="OPA_Antiporter"/>
</dbReference>
<dbReference type="InterPro" id="IPR011701">
    <property type="entry name" value="MFS"/>
</dbReference>
<dbReference type="AlphaFoldDB" id="A0A077YZA8"/>
<feature type="transmembrane region" description="Helical" evidence="5">
    <location>
        <begin position="243"/>
        <end position="263"/>
    </location>
</feature>
<evidence type="ECO:0000259" key="6">
    <source>
        <dbReference type="PROSITE" id="PS50850"/>
    </source>
</evidence>
<dbReference type="PANTHER" id="PTHR43826:SF3">
    <property type="entry name" value="GLUCOSE-6-PHOSPHATE EXCHANGER SLC37A4"/>
    <property type="match status" value="1"/>
</dbReference>
<keyword evidence="2 5" id="KW-0812">Transmembrane</keyword>
<sequence>MGILSDYIDARVLFWSGLVVSAVCSLLVSIVGNVYLYAILWFISGLAQGCGWPACSKLLRSCFDHSHFGNLWSWLACSVNVTGALGPFAMQLLLKATGCWSRAMLTSGLLCLLFSLVLMFILFGAVMPNMDDIFRKDSTAIRGSAPNLFAYCLKIFYAVSVSLYRTIIGDPYFRRLSLFYFVVFATRTFLENWAQLLLVDLKGLNTAEAVTFIGVFEAGGFVSCLSTGYLTDTVARLEVTFNSMLILESFLLGACLYGCVNVFGIISTEAAPPDVAGFSHTMVSFAGTAGAMLSGYPTALAADTFGWLNVTRLHNALCCLCLLFMAYSESIFARQTAPKFD</sequence>
<feature type="transmembrane region" description="Helical" evidence="5">
    <location>
        <begin position="210"/>
        <end position="231"/>
    </location>
</feature>
<dbReference type="OrthoDB" id="5840375at2759"/>
<feature type="transmembrane region" description="Helical" evidence="5">
    <location>
        <begin position="71"/>
        <end position="93"/>
    </location>
</feature>
<feature type="transmembrane region" description="Helical" evidence="5">
    <location>
        <begin position="12"/>
        <end position="32"/>
    </location>
</feature>
<feature type="transmembrane region" description="Helical" evidence="5">
    <location>
        <begin position="179"/>
        <end position="198"/>
    </location>
</feature>
<organism evidence="7 8">
    <name type="scientific">Trichuris trichiura</name>
    <name type="common">Whipworm</name>
    <name type="synonym">Trichocephalus trichiurus</name>
    <dbReference type="NCBI Taxonomy" id="36087"/>
    <lineage>
        <taxon>Eukaryota</taxon>
        <taxon>Metazoa</taxon>
        <taxon>Ecdysozoa</taxon>
        <taxon>Nematoda</taxon>
        <taxon>Enoplea</taxon>
        <taxon>Dorylaimia</taxon>
        <taxon>Trichinellida</taxon>
        <taxon>Trichuridae</taxon>
        <taxon>Trichuris</taxon>
    </lineage>
</organism>
<name>A0A077YZA8_TRITR</name>
<evidence type="ECO:0000313" key="7">
    <source>
        <dbReference type="EMBL" id="CDW53099.1"/>
    </source>
</evidence>
<reference evidence="7" key="2">
    <citation type="submission" date="2014-03" db="EMBL/GenBank/DDBJ databases">
        <title>The whipworm genome and dual-species transcriptomics of an intimate host-pathogen interaction.</title>
        <authorList>
            <person name="Foth B.J."/>
            <person name="Tsai I.J."/>
            <person name="Reid A.J."/>
            <person name="Bancroft A.J."/>
            <person name="Nichol S."/>
            <person name="Tracey A."/>
            <person name="Holroyd N."/>
            <person name="Cotton J.A."/>
            <person name="Stanley E.J."/>
            <person name="Zarowiecki M."/>
            <person name="Liu J.Z."/>
            <person name="Huckvale T."/>
            <person name="Cooper P.J."/>
            <person name="Grencis R.K."/>
            <person name="Berriman M."/>
        </authorList>
    </citation>
    <scope>NUCLEOTIDE SEQUENCE [LARGE SCALE GENOMIC DNA]</scope>
</reference>
<dbReference type="PROSITE" id="PS50850">
    <property type="entry name" value="MFS"/>
    <property type="match status" value="1"/>
</dbReference>
<gene>
    <name evidence="7" type="ORF">TTRE_0000136201</name>
</gene>
<feature type="transmembrane region" description="Helical" evidence="5">
    <location>
        <begin position="313"/>
        <end position="333"/>
    </location>
</feature>
<keyword evidence="4 5" id="KW-0472">Membrane</keyword>
<protein>
    <submittedName>
        <fullName evidence="7">MFS 1 domain containing protein</fullName>
    </submittedName>
</protein>
<dbReference type="Pfam" id="PF07690">
    <property type="entry name" value="MFS_1"/>
    <property type="match status" value="1"/>
</dbReference>
<dbReference type="InterPro" id="IPR020846">
    <property type="entry name" value="MFS_dom"/>
</dbReference>
<feature type="transmembrane region" description="Helical" evidence="5">
    <location>
        <begin position="148"/>
        <end position="167"/>
    </location>
</feature>
<feature type="domain" description="Major facilitator superfamily (MFS) profile" evidence="6">
    <location>
        <begin position="1"/>
        <end position="341"/>
    </location>
</feature>
<reference evidence="7" key="1">
    <citation type="submission" date="2014-01" db="EMBL/GenBank/DDBJ databases">
        <authorList>
            <person name="Aslett M."/>
        </authorList>
    </citation>
    <scope>NUCLEOTIDE SEQUENCE</scope>
</reference>
<dbReference type="Gene3D" id="1.20.1250.20">
    <property type="entry name" value="MFS general substrate transporter like domains"/>
    <property type="match status" value="2"/>
</dbReference>
<evidence type="ECO:0000256" key="3">
    <source>
        <dbReference type="ARBA" id="ARBA00022989"/>
    </source>
</evidence>
<dbReference type="GO" id="GO:0005789">
    <property type="term" value="C:endoplasmic reticulum membrane"/>
    <property type="evidence" value="ECO:0007669"/>
    <property type="project" value="TreeGrafter"/>
</dbReference>
<evidence type="ECO:0000313" key="8">
    <source>
        <dbReference type="Proteomes" id="UP000030665"/>
    </source>
</evidence>
<dbReference type="PANTHER" id="PTHR43826">
    <property type="entry name" value="GLUCOSE-6-PHOSPHATE EXCHANGER SLC37A4"/>
    <property type="match status" value="1"/>
</dbReference>
<evidence type="ECO:0000256" key="1">
    <source>
        <dbReference type="ARBA" id="ARBA00004127"/>
    </source>
</evidence>
<comment type="subcellular location">
    <subcellularLocation>
        <location evidence="1">Endomembrane system</location>
        <topology evidence="1">Multi-pass membrane protein</topology>
    </subcellularLocation>
</comment>
<dbReference type="InterPro" id="IPR036259">
    <property type="entry name" value="MFS_trans_sf"/>
</dbReference>
<dbReference type="STRING" id="36087.A0A077YZA8"/>
<dbReference type="GO" id="GO:0035435">
    <property type="term" value="P:phosphate ion transmembrane transport"/>
    <property type="evidence" value="ECO:0007669"/>
    <property type="project" value="TreeGrafter"/>
</dbReference>
<dbReference type="GO" id="GO:0061513">
    <property type="term" value="F:glucose 6-phosphate:phosphate antiporter activity"/>
    <property type="evidence" value="ECO:0007669"/>
    <property type="project" value="TreeGrafter"/>
</dbReference>
<feature type="transmembrane region" description="Helical" evidence="5">
    <location>
        <begin position="275"/>
        <end position="293"/>
    </location>
</feature>